<sequence length="423" mass="47727">MKKIQTLLFVLLVMVAFPDSYSIVLATTDSAAKEGTQLQHVKSVDITTDAKFTDISNDYWAKNEIMQLVDMGIMTGYRDMQFRPDLSMTVGEAAQIFTDALKLQEVAYEPVFKDVKSDSNYQAAVMATYKAAIFTGDKNGVFGVDNPLTREQLTSALVHAFNLKNNEMIDWSNISPIAKETAGTVPQLGIRTIVQNSLFKSETTVDRATFAVILHRMLAEAGTIETTKNYELTNFELSTNFISLQSDVNLVKVSFDEHPIYLRSAETILFTNHTRIDNSFSRDNIYIYKVGEKGATIELTVRSFDNGDYFLFSKIDNPSRSAITVDVIQKEDEVDSFNLYRYDRYTIKRSSQDVFGSDTTSYPTGLLRFVKQDGMVKDRMVGQSYLSKQLSLEYPNDGYSYMRQLLDEKVALSYAQIGPTLLS</sequence>
<dbReference type="EMBL" id="JADBEL010000002">
    <property type="protein sequence ID" value="MBE1553524.1"/>
    <property type="molecule type" value="Genomic_DNA"/>
</dbReference>
<proteinExistence type="predicted"/>
<feature type="domain" description="SLH" evidence="2">
    <location>
        <begin position="48"/>
        <end position="111"/>
    </location>
</feature>
<dbReference type="AlphaFoldDB" id="A0A927ML36"/>
<keyword evidence="4" id="KW-1185">Reference proteome</keyword>
<reference evidence="3" key="1">
    <citation type="submission" date="2020-10" db="EMBL/GenBank/DDBJ databases">
        <title>Genomic Encyclopedia of Type Strains, Phase IV (KMG-IV): sequencing the most valuable type-strain genomes for metagenomic binning, comparative biology and taxonomic classification.</title>
        <authorList>
            <person name="Goeker M."/>
        </authorList>
    </citation>
    <scope>NUCLEOTIDE SEQUENCE</scope>
    <source>
        <strain evidence="3">DSM 13886</strain>
    </source>
</reference>
<dbReference type="PROSITE" id="PS51272">
    <property type="entry name" value="SLH"/>
    <property type="match status" value="2"/>
</dbReference>
<comment type="caution">
    <text evidence="3">The sequence shown here is derived from an EMBL/GenBank/DDBJ whole genome shotgun (WGS) entry which is preliminary data.</text>
</comment>
<dbReference type="InterPro" id="IPR001119">
    <property type="entry name" value="SLH_dom"/>
</dbReference>
<evidence type="ECO:0000313" key="3">
    <source>
        <dbReference type="EMBL" id="MBE1553524.1"/>
    </source>
</evidence>
<dbReference type="PANTHER" id="PTHR43308">
    <property type="entry name" value="OUTER MEMBRANE PROTEIN ALPHA-RELATED"/>
    <property type="match status" value="1"/>
</dbReference>
<protein>
    <recommendedName>
        <fullName evidence="2">SLH domain-containing protein</fullName>
    </recommendedName>
</protein>
<evidence type="ECO:0000313" key="4">
    <source>
        <dbReference type="Proteomes" id="UP000658225"/>
    </source>
</evidence>
<dbReference type="Pfam" id="PF00395">
    <property type="entry name" value="SLH"/>
    <property type="match status" value="2"/>
</dbReference>
<gene>
    <name evidence="3" type="ORF">H4683_000598</name>
</gene>
<dbReference type="PANTHER" id="PTHR43308:SF5">
    <property type="entry name" value="S-LAYER PROTEIN _ PEPTIDOGLYCAN ENDO-BETA-N-ACETYLGLUCOSAMINIDASE"/>
    <property type="match status" value="1"/>
</dbReference>
<dbReference type="InterPro" id="IPR051465">
    <property type="entry name" value="Cell_Envelope_Struct_Comp"/>
</dbReference>
<feature type="chain" id="PRO_5038071691" description="SLH domain-containing protein" evidence="1">
    <location>
        <begin position="27"/>
        <end position="423"/>
    </location>
</feature>
<evidence type="ECO:0000259" key="2">
    <source>
        <dbReference type="PROSITE" id="PS51272"/>
    </source>
</evidence>
<organism evidence="3 4">
    <name type="scientific">Sporosarcina limicola</name>
    <dbReference type="NCBI Taxonomy" id="34101"/>
    <lineage>
        <taxon>Bacteria</taxon>
        <taxon>Bacillati</taxon>
        <taxon>Bacillota</taxon>
        <taxon>Bacilli</taxon>
        <taxon>Bacillales</taxon>
        <taxon>Caryophanaceae</taxon>
        <taxon>Sporosarcina</taxon>
    </lineage>
</organism>
<accession>A0A927ML36</accession>
<evidence type="ECO:0000256" key="1">
    <source>
        <dbReference type="SAM" id="SignalP"/>
    </source>
</evidence>
<name>A0A927ML36_9BACL</name>
<dbReference type="RefSeq" id="WP_192597339.1">
    <property type="nucleotide sequence ID" value="NZ_JADBEL010000002.1"/>
</dbReference>
<dbReference type="Proteomes" id="UP000658225">
    <property type="component" value="Unassembled WGS sequence"/>
</dbReference>
<keyword evidence="1" id="KW-0732">Signal</keyword>
<feature type="signal peptide" evidence="1">
    <location>
        <begin position="1"/>
        <end position="26"/>
    </location>
</feature>
<feature type="domain" description="SLH" evidence="2">
    <location>
        <begin position="112"/>
        <end position="171"/>
    </location>
</feature>